<dbReference type="InParanoid" id="E9G2P8"/>
<protein>
    <submittedName>
        <fullName evidence="2">Uncharacterized protein</fullName>
    </submittedName>
</protein>
<dbReference type="EMBL" id="GL732530">
    <property type="protein sequence ID" value="EFX86086.1"/>
    <property type="molecule type" value="Genomic_DNA"/>
</dbReference>
<name>E9G2P8_DAPPU</name>
<sequence>MMDPWPWKNKKRSPKSPEVIRPAVGQRPHLWLERERFHSADSELPSASSIQHPISI</sequence>
<evidence type="ECO:0000256" key="1">
    <source>
        <dbReference type="SAM" id="MobiDB-lite"/>
    </source>
</evidence>
<dbReference type="KEGG" id="dpx:DAPPUDRAFT_236623"/>
<dbReference type="HOGENOM" id="CLU_3016330_0_0_1"/>
<evidence type="ECO:0000313" key="2">
    <source>
        <dbReference type="EMBL" id="EFX86086.1"/>
    </source>
</evidence>
<accession>E9G2P8</accession>
<gene>
    <name evidence="2" type="ORF">DAPPUDRAFT_236623</name>
</gene>
<keyword evidence="3" id="KW-1185">Reference proteome</keyword>
<proteinExistence type="predicted"/>
<dbReference type="AlphaFoldDB" id="E9G2P8"/>
<evidence type="ECO:0000313" key="3">
    <source>
        <dbReference type="Proteomes" id="UP000000305"/>
    </source>
</evidence>
<organism evidence="2 3">
    <name type="scientific">Daphnia pulex</name>
    <name type="common">Water flea</name>
    <dbReference type="NCBI Taxonomy" id="6669"/>
    <lineage>
        <taxon>Eukaryota</taxon>
        <taxon>Metazoa</taxon>
        <taxon>Ecdysozoa</taxon>
        <taxon>Arthropoda</taxon>
        <taxon>Crustacea</taxon>
        <taxon>Branchiopoda</taxon>
        <taxon>Diplostraca</taxon>
        <taxon>Cladocera</taxon>
        <taxon>Anomopoda</taxon>
        <taxon>Daphniidae</taxon>
        <taxon>Daphnia</taxon>
    </lineage>
</organism>
<reference evidence="2 3" key="1">
    <citation type="journal article" date="2011" name="Science">
        <title>The ecoresponsive genome of Daphnia pulex.</title>
        <authorList>
            <person name="Colbourne J.K."/>
            <person name="Pfrender M.E."/>
            <person name="Gilbert D."/>
            <person name="Thomas W.K."/>
            <person name="Tucker A."/>
            <person name="Oakley T.H."/>
            <person name="Tokishita S."/>
            <person name="Aerts A."/>
            <person name="Arnold G.J."/>
            <person name="Basu M.K."/>
            <person name="Bauer D.J."/>
            <person name="Caceres C.E."/>
            <person name="Carmel L."/>
            <person name="Casola C."/>
            <person name="Choi J.H."/>
            <person name="Detter J.C."/>
            <person name="Dong Q."/>
            <person name="Dusheyko S."/>
            <person name="Eads B.D."/>
            <person name="Frohlich T."/>
            <person name="Geiler-Samerotte K.A."/>
            <person name="Gerlach D."/>
            <person name="Hatcher P."/>
            <person name="Jogdeo S."/>
            <person name="Krijgsveld J."/>
            <person name="Kriventseva E.V."/>
            <person name="Kultz D."/>
            <person name="Laforsch C."/>
            <person name="Lindquist E."/>
            <person name="Lopez J."/>
            <person name="Manak J.R."/>
            <person name="Muller J."/>
            <person name="Pangilinan J."/>
            <person name="Patwardhan R.P."/>
            <person name="Pitluck S."/>
            <person name="Pritham E.J."/>
            <person name="Rechtsteiner A."/>
            <person name="Rho M."/>
            <person name="Rogozin I.B."/>
            <person name="Sakarya O."/>
            <person name="Salamov A."/>
            <person name="Schaack S."/>
            <person name="Shapiro H."/>
            <person name="Shiga Y."/>
            <person name="Skalitzky C."/>
            <person name="Smith Z."/>
            <person name="Souvorov A."/>
            <person name="Sung W."/>
            <person name="Tang Z."/>
            <person name="Tsuchiya D."/>
            <person name="Tu H."/>
            <person name="Vos H."/>
            <person name="Wang M."/>
            <person name="Wolf Y.I."/>
            <person name="Yamagata H."/>
            <person name="Yamada T."/>
            <person name="Ye Y."/>
            <person name="Shaw J.R."/>
            <person name="Andrews J."/>
            <person name="Crease T.J."/>
            <person name="Tang H."/>
            <person name="Lucas S.M."/>
            <person name="Robertson H.M."/>
            <person name="Bork P."/>
            <person name="Koonin E.V."/>
            <person name="Zdobnov E.M."/>
            <person name="Grigoriev I.V."/>
            <person name="Lynch M."/>
            <person name="Boore J.L."/>
        </authorList>
    </citation>
    <scope>NUCLEOTIDE SEQUENCE [LARGE SCALE GENOMIC DNA]</scope>
</reference>
<dbReference type="Proteomes" id="UP000000305">
    <property type="component" value="Unassembled WGS sequence"/>
</dbReference>
<feature type="region of interest" description="Disordered" evidence="1">
    <location>
        <begin position="1"/>
        <end position="25"/>
    </location>
</feature>